<feature type="chain" id="PRO_5044491341" description="LCI fold domain-containing protein" evidence="1">
    <location>
        <begin position="25"/>
        <end position="94"/>
    </location>
</feature>
<dbReference type="InterPro" id="IPR020976">
    <property type="entry name" value="Antimicrobial_lci"/>
</dbReference>
<organism evidence="3">
    <name type="scientific">Bacillus toyonensis</name>
    <dbReference type="NCBI Taxonomy" id="155322"/>
    <lineage>
        <taxon>Bacteria</taxon>
        <taxon>Bacillati</taxon>
        <taxon>Bacillota</taxon>
        <taxon>Bacilli</taxon>
        <taxon>Bacillales</taxon>
        <taxon>Bacillaceae</taxon>
        <taxon>Bacillus</taxon>
        <taxon>Bacillus cereus group</taxon>
    </lineage>
</organism>
<accession>A0AB73QS99</accession>
<dbReference type="EMBL" id="NUEH01000075">
    <property type="protein sequence ID" value="PEI82469.1"/>
    <property type="molecule type" value="Genomic_DNA"/>
</dbReference>
<evidence type="ECO:0000259" key="2">
    <source>
        <dbReference type="Pfam" id="PF12197"/>
    </source>
</evidence>
<dbReference type="RefSeq" id="WP_098055381.1">
    <property type="nucleotide sequence ID" value="NZ_JBALSG010000080.1"/>
</dbReference>
<evidence type="ECO:0000256" key="1">
    <source>
        <dbReference type="SAM" id="SignalP"/>
    </source>
</evidence>
<dbReference type="Proteomes" id="UP000220969">
    <property type="component" value="Unassembled WGS sequence"/>
</dbReference>
<comment type="caution">
    <text evidence="3">The sequence shown here is derived from an EMBL/GenBank/DDBJ whole genome shotgun (WGS) entry which is preliminary data.</text>
</comment>
<sequence>MFKKLIVGALATGIALTGGSSASAAAPNVDVVKTDNIQSLYIRFLDEHDFGGYKSRWDIPATREWDGVTWYLKGATLERDETWTGHYEGWRVIN</sequence>
<keyword evidence="1" id="KW-0732">Signal</keyword>
<name>A0AB73QS99_9BACI</name>
<evidence type="ECO:0000313" key="3">
    <source>
        <dbReference type="EMBL" id="PEI82469.1"/>
    </source>
</evidence>
<feature type="domain" description="LCI fold" evidence="2">
    <location>
        <begin position="66"/>
        <end position="89"/>
    </location>
</feature>
<gene>
    <name evidence="3" type="ORF">CN678_28395</name>
</gene>
<dbReference type="Pfam" id="PF12197">
    <property type="entry name" value="lci"/>
    <property type="match status" value="1"/>
</dbReference>
<reference evidence="3" key="1">
    <citation type="submission" date="2017-09" db="EMBL/GenBank/DDBJ databases">
        <title>Large-scale bioinformatics analysis of Bacillus genomes uncovers conserved roles of natural products in bacterial physiology.</title>
        <authorList>
            <consortium name="Agbiome Team Llc"/>
            <person name="Bleich R.M."/>
            <person name="Kirk G.J."/>
            <person name="Santa Maria K.C."/>
            <person name="Allen S.E."/>
            <person name="Farag S."/>
            <person name="Shank E.A."/>
            <person name="Bowers A."/>
        </authorList>
    </citation>
    <scope>NUCLEOTIDE SEQUENCE</scope>
    <source>
        <strain evidence="3">AFS005430</strain>
    </source>
</reference>
<feature type="signal peptide" evidence="1">
    <location>
        <begin position="1"/>
        <end position="24"/>
    </location>
</feature>
<dbReference type="AlphaFoldDB" id="A0AB73QS99"/>
<protein>
    <recommendedName>
        <fullName evidence="2">LCI fold domain-containing protein</fullName>
    </recommendedName>
</protein>
<proteinExistence type="predicted"/>